<gene>
    <name evidence="1" type="ORF">TorRG33x02_283060</name>
</gene>
<dbReference type="Proteomes" id="UP000237000">
    <property type="component" value="Unassembled WGS sequence"/>
</dbReference>
<organism evidence="1 2">
    <name type="scientific">Trema orientale</name>
    <name type="common">Charcoal tree</name>
    <name type="synonym">Celtis orientalis</name>
    <dbReference type="NCBI Taxonomy" id="63057"/>
    <lineage>
        <taxon>Eukaryota</taxon>
        <taxon>Viridiplantae</taxon>
        <taxon>Streptophyta</taxon>
        <taxon>Embryophyta</taxon>
        <taxon>Tracheophyta</taxon>
        <taxon>Spermatophyta</taxon>
        <taxon>Magnoliopsida</taxon>
        <taxon>eudicotyledons</taxon>
        <taxon>Gunneridae</taxon>
        <taxon>Pentapetalae</taxon>
        <taxon>rosids</taxon>
        <taxon>fabids</taxon>
        <taxon>Rosales</taxon>
        <taxon>Cannabaceae</taxon>
        <taxon>Trema</taxon>
    </lineage>
</organism>
<dbReference type="AlphaFoldDB" id="A0A2P5CIW6"/>
<protein>
    <submittedName>
        <fullName evidence="1">Uncharacterized protein</fullName>
    </submittedName>
</protein>
<accession>A0A2P5CIW6</accession>
<dbReference type="InParanoid" id="A0A2P5CIW6"/>
<dbReference type="EMBL" id="JXTC01000359">
    <property type="protein sequence ID" value="PON60996.1"/>
    <property type="molecule type" value="Genomic_DNA"/>
</dbReference>
<sequence length="60" mass="7307">MRERERERVQQPAQLLYSWSLISLEIFFSRRWGQCVLLVPYKLSSYQTKIKLKCTLCIRI</sequence>
<keyword evidence="2" id="KW-1185">Reference proteome</keyword>
<name>A0A2P5CIW6_TREOI</name>
<evidence type="ECO:0000313" key="2">
    <source>
        <dbReference type="Proteomes" id="UP000237000"/>
    </source>
</evidence>
<evidence type="ECO:0000313" key="1">
    <source>
        <dbReference type="EMBL" id="PON60996.1"/>
    </source>
</evidence>
<comment type="caution">
    <text evidence="1">The sequence shown here is derived from an EMBL/GenBank/DDBJ whole genome shotgun (WGS) entry which is preliminary data.</text>
</comment>
<proteinExistence type="predicted"/>
<reference evidence="2" key="1">
    <citation type="submission" date="2016-06" db="EMBL/GenBank/DDBJ databases">
        <title>Parallel loss of symbiosis genes in relatives of nitrogen-fixing non-legume Parasponia.</title>
        <authorList>
            <person name="Van Velzen R."/>
            <person name="Holmer R."/>
            <person name="Bu F."/>
            <person name="Rutten L."/>
            <person name="Van Zeijl A."/>
            <person name="Liu W."/>
            <person name="Santuari L."/>
            <person name="Cao Q."/>
            <person name="Sharma T."/>
            <person name="Shen D."/>
            <person name="Roswanjaya Y."/>
            <person name="Wardhani T."/>
            <person name="Kalhor M.S."/>
            <person name="Jansen J."/>
            <person name="Van den Hoogen J."/>
            <person name="Gungor B."/>
            <person name="Hartog M."/>
            <person name="Hontelez J."/>
            <person name="Verver J."/>
            <person name="Yang W.-C."/>
            <person name="Schijlen E."/>
            <person name="Repin R."/>
            <person name="Schilthuizen M."/>
            <person name="Schranz E."/>
            <person name="Heidstra R."/>
            <person name="Miyata K."/>
            <person name="Fedorova E."/>
            <person name="Kohlen W."/>
            <person name="Bisseling T."/>
            <person name="Smit S."/>
            <person name="Geurts R."/>
        </authorList>
    </citation>
    <scope>NUCLEOTIDE SEQUENCE [LARGE SCALE GENOMIC DNA]</scope>
    <source>
        <strain evidence="2">cv. RG33-2</strain>
    </source>
</reference>